<evidence type="ECO:0000313" key="1">
    <source>
        <dbReference type="EMBL" id="RZH69234.1"/>
    </source>
</evidence>
<comment type="caution">
    <text evidence="1">The sequence shown here is derived from an EMBL/GenBank/DDBJ whole genome shotgun (WGS) entry which is preliminary data.</text>
</comment>
<dbReference type="OrthoDB" id="162738at2157"/>
<reference evidence="1 2" key="1">
    <citation type="submission" date="2019-02" db="EMBL/GenBank/DDBJ databases">
        <title>Genome analysis provides insights into bioremediation potentialities and Haloocin production by Natrinema altunense strain 4.1R isolated from Chott Douz in Tunisian desert.</title>
        <authorList>
            <person name="Najjari A."/>
            <person name="Youssef N."/>
            <person name="Ben Dhia O."/>
            <person name="Ferjani R."/>
            <person name="El Hidri D."/>
            <person name="Ouzari H.I."/>
            <person name="Cherif A."/>
        </authorList>
    </citation>
    <scope>NUCLEOTIDE SEQUENCE [LARGE SCALE GENOMIC DNA]</scope>
    <source>
        <strain evidence="1 2">4.1R</strain>
    </source>
</reference>
<dbReference type="InterPro" id="IPR008719">
    <property type="entry name" value="N2O_reductase_NosL"/>
</dbReference>
<accession>A0A482Y4V8</accession>
<dbReference type="InterPro" id="IPR006311">
    <property type="entry name" value="TAT_signal"/>
</dbReference>
<dbReference type="Pfam" id="PF05573">
    <property type="entry name" value="NosL"/>
    <property type="match status" value="1"/>
</dbReference>
<protein>
    <submittedName>
        <fullName evidence="1">Nitrous oxide reductase accessory protein NosL</fullName>
    </submittedName>
</protein>
<sequence>MTERRPPTAVSPARRRILLGAGALASAGLAGCLGSGVTAEPADPIALTDGQTCDACGMTIADHFGPAGQIFYADGNPDARDGPARFDSIAELVSYAVRRDARGWTRRATFVTDYSSVDYDLIDRSGTTYISTHAAAAAFADATECFYVVDSDVRGAMGDDYFPFSEYEEATAFADDHDGDVRQWEHLVD</sequence>
<organism evidence="1 2">
    <name type="scientific">Natrinema altunense</name>
    <dbReference type="NCBI Taxonomy" id="222984"/>
    <lineage>
        <taxon>Archaea</taxon>
        <taxon>Methanobacteriati</taxon>
        <taxon>Methanobacteriota</taxon>
        <taxon>Stenosarchaea group</taxon>
        <taxon>Halobacteria</taxon>
        <taxon>Halobacteriales</taxon>
        <taxon>Natrialbaceae</taxon>
        <taxon>Natrinema</taxon>
    </lineage>
</organism>
<dbReference type="PROSITE" id="PS51257">
    <property type="entry name" value="PROKAR_LIPOPROTEIN"/>
    <property type="match status" value="1"/>
</dbReference>
<dbReference type="Proteomes" id="UP000292704">
    <property type="component" value="Unassembled WGS sequence"/>
</dbReference>
<dbReference type="PROSITE" id="PS51318">
    <property type="entry name" value="TAT"/>
    <property type="match status" value="1"/>
</dbReference>
<evidence type="ECO:0000313" key="2">
    <source>
        <dbReference type="Proteomes" id="UP000292704"/>
    </source>
</evidence>
<dbReference type="Gene3D" id="3.30.70.2050">
    <property type="match status" value="1"/>
</dbReference>
<gene>
    <name evidence="1" type="ORF">ELS17_07275</name>
</gene>
<dbReference type="SUPFAM" id="SSF160387">
    <property type="entry name" value="NosL/MerB-like"/>
    <property type="match status" value="1"/>
</dbReference>
<dbReference type="EMBL" id="SHMR01000001">
    <property type="protein sequence ID" value="RZH69234.1"/>
    <property type="molecule type" value="Genomic_DNA"/>
</dbReference>
<dbReference type="RefSeq" id="WP_130170118.1">
    <property type="nucleotide sequence ID" value="NZ_SHMR01000001.1"/>
</dbReference>
<dbReference type="PANTHER" id="PTHR41247:SF1">
    <property type="entry name" value="HTH-TYPE TRANSCRIPTIONAL REPRESSOR YCNK"/>
    <property type="match status" value="1"/>
</dbReference>
<name>A0A482Y4V8_9EURY</name>
<proteinExistence type="predicted"/>
<dbReference type="PANTHER" id="PTHR41247">
    <property type="entry name" value="HTH-TYPE TRANSCRIPTIONAL REPRESSOR YCNK"/>
    <property type="match status" value="1"/>
</dbReference>
<dbReference type="AlphaFoldDB" id="A0A482Y4V8"/>
<dbReference type="STRING" id="222984.GCA_000731985_03160"/>